<feature type="signal peptide" evidence="1">
    <location>
        <begin position="1"/>
        <end position="22"/>
    </location>
</feature>
<dbReference type="OrthoDB" id="9821075at2"/>
<keyword evidence="4" id="KW-1185">Reference proteome</keyword>
<evidence type="ECO:0000313" key="4">
    <source>
        <dbReference type="Proteomes" id="UP000218689"/>
    </source>
</evidence>
<proteinExistence type="predicted"/>
<organism evidence="3 4">
    <name type="scientific">Pseudolactococcus reticulitermitis</name>
    <dbReference type="NCBI Taxonomy" id="2025039"/>
    <lineage>
        <taxon>Bacteria</taxon>
        <taxon>Bacillati</taxon>
        <taxon>Bacillota</taxon>
        <taxon>Bacilli</taxon>
        <taxon>Lactobacillales</taxon>
        <taxon>Streptococcaceae</taxon>
        <taxon>Pseudolactococcus</taxon>
    </lineage>
</organism>
<dbReference type="EMBL" id="BEDT01000004">
    <property type="protein sequence ID" value="GAX47990.1"/>
    <property type="molecule type" value="Genomic_DNA"/>
</dbReference>
<dbReference type="Proteomes" id="UP000218689">
    <property type="component" value="Unassembled WGS sequence"/>
</dbReference>
<keyword evidence="1" id="KW-0732">Signal</keyword>
<dbReference type="AlphaFoldDB" id="A0A224X9P6"/>
<sequence>MKKTILVVLSSVLLSGSLLANADAINQETTETGIVFTQKKVVSSPRNPKDPRKPFIGKEGLIDTFEDDNEQNHSLATQANPKLLSCNEATDFGLSHVPANLSFGVIRDTEGVSVYRSHGNAAFYEDDNFFLQMVDNRDQSSTDWHISVQLQDKISSASGSHKVDGAMLWFPKGDARNELNQDSATVDTSNFENFGGYVTDTTPLEVWRTKGDLETRGKAVSTYVWDANAIELHIPDDAGLLNEKYSFRLLWTAAVSPDI</sequence>
<name>A0A224X9P6_9LACT</name>
<feature type="domain" description="WxL" evidence="2">
    <location>
        <begin position="27"/>
        <end position="252"/>
    </location>
</feature>
<dbReference type="Pfam" id="PF13731">
    <property type="entry name" value="WxL"/>
    <property type="match status" value="1"/>
</dbReference>
<evidence type="ECO:0000259" key="2">
    <source>
        <dbReference type="Pfam" id="PF13731"/>
    </source>
</evidence>
<protein>
    <recommendedName>
        <fullName evidence="2">WxL domain-containing protein</fullName>
    </recommendedName>
</protein>
<evidence type="ECO:0000256" key="1">
    <source>
        <dbReference type="SAM" id="SignalP"/>
    </source>
</evidence>
<reference evidence="4" key="1">
    <citation type="submission" date="2017-08" db="EMBL/GenBank/DDBJ databases">
        <title>Draft genome sequence of Lactococcus sp. strain Rs-Y01, isolated from the gut of the lower termite Reticulitermes speratus.</title>
        <authorList>
            <person name="Ohkuma M."/>
            <person name="Yuki M."/>
        </authorList>
    </citation>
    <scope>NUCLEOTIDE SEQUENCE [LARGE SCALE GENOMIC DNA]</scope>
    <source>
        <strain evidence="4">Rs-Y01</strain>
    </source>
</reference>
<dbReference type="InterPro" id="IPR027994">
    <property type="entry name" value="WxL_dom"/>
</dbReference>
<comment type="caution">
    <text evidence="3">The sequence shown here is derived from an EMBL/GenBank/DDBJ whole genome shotgun (WGS) entry which is preliminary data.</text>
</comment>
<evidence type="ECO:0000313" key="3">
    <source>
        <dbReference type="EMBL" id="GAX47990.1"/>
    </source>
</evidence>
<gene>
    <name evidence="3" type="ORF">RsY01_1604</name>
</gene>
<feature type="chain" id="PRO_5039259079" description="WxL domain-containing protein" evidence="1">
    <location>
        <begin position="23"/>
        <end position="259"/>
    </location>
</feature>
<accession>A0A224X9P6</accession>
<dbReference type="RefSeq" id="WP_094785035.1">
    <property type="nucleotide sequence ID" value="NZ_BEDT01000004.1"/>
</dbReference>